<dbReference type="InterPro" id="IPR017970">
    <property type="entry name" value="Homeobox_CS"/>
</dbReference>
<proteinExistence type="inferred from homology"/>
<dbReference type="PROSITE" id="PS00027">
    <property type="entry name" value="HOMEOBOX_1"/>
    <property type="match status" value="1"/>
</dbReference>
<feature type="compositionally biased region" description="Basic residues" evidence="10">
    <location>
        <begin position="63"/>
        <end position="77"/>
    </location>
</feature>
<feature type="compositionally biased region" description="Basic and acidic residues" evidence="10">
    <location>
        <begin position="89"/>
        <end position="98"/>
    </location>
</feature>
<dbReference type="FunFam" id="1.10.10.60:FF:000071">
    <property type="entry name" value="Retinal homeobox gene 2"/>
    <property type="match status" value="1"/>
</dbReference>
<comment type="similarity">
    <text evidence="2">Belongs to the paired homeobox family. Bicoid subfamily.</text>
</comment>
<evidence type="ECO:0000256" key="1">
    <source>
        <dbReference type="ARBA" id="ARBA00004123"/>
    </source>
</evidence>
<dbReference type="PANTHER" id="PTHR46271:SF4">
    <property type="entry name" value="HOMEOBOX PROTEIN, PUTATIVE-RELATED"/>
    <property type="match status" value="1"/>
</dbReference>
<dbReference type="GO" id="GO:0045944">
    <property type="term" value="P:positive regulation of transcription by RNA polymerase II"/>
    <property type="evidence" value="ECO:0007669"/>
    <property type="project" value="InterPro"/>
</dbReference>
<evidence type="ECO:0000256" key="9">
    <source>
        <dbReference type="RuleBase" id="RU000682"/>
    </source>
</evidence>
<evidence type="ECO:0000256" key="4">
    <source>
        <dbReference type="ARBA" id="ARBA00023125"/>
    </source>
</evidence>
<dbReference type="PROSITE" id="PS50803">
    <property type="entry name" value="OAR"/>
    <property type="match status" value="1"/>
</dbReference>
<dbReference type="SMART" id="SM00389">
    <property type="entry name" value="HOX"/>
    <property type="match status" value="1"/>
</dbReference>
<evidence type="ECO:0000256" key="2">
    <source>
        <dbReference type="ARBA" id="ARBA00006503"/>
    </source>
</evidence>
<dbReference type="SUPFAM" id="SSF46689">
    <property type="entry name" value="Homeodomain-like"/>
    <property type="match status" value="1"/>
</dbReference>
<evidence type="ECO:0000256" key="7">
    <source>
        <dbReference type="ARBA" id="ARBA00023242"/>
    </source>
</evidence>
<dbReference type="KEGG" id="aplc:110984144"/>
<sequence>MISGLELCVSPANNTGSTDHVTAPLMNGIMERRLQGAGAPCPLDFPAPSHCLPAHHLTPTSTHHPRHQHHHHHHKPNHSIDAILGIQRDGARAAEKQRTCLVEGPSQQHPPSPTDYNGGRQRAGSTSPTAVPCTPSPENREHAQEENNFLESFKTNNNGIAHKNPARPGTRAAQPNNASAAPIGSRGCASPPELDEAGPDSPGSPSEPCESVDGGGDLVDDGGDGKKKHRRNRTTFTTYQLHELERAFEKSHYPDVYSREELALKVNLPEVRVQVWFQNRRAKWRRQEKMESSAIKMQEQAISSLHRSTSGLNSKLPLDPWLTPPMSSAAAPAAALHSLPGLLTAHGHHHPQLPPPLGSTGTSRGPLCSLGPISFPLLPPASSGFSLLSPAAVAAGQGRPGSGMGLIETDDIRHSSIAALRLKAQEHLDTMIRTPVYSGQSSPTSD</sequence>
<dbReference type="InterPro" id="IPR009057">
    <property type="entry name" value="Homeodomain-like_sf"/>
</dbReference>
<evidence type="ECO:0000259" key="11">
    <source>
        <dbReference type="PROSITE" id="PS50071"/>
    </source>
</evidence>
<dbReference type="Pfam" id="PF03826">
    <property type="entry name" value="OAR"/>
    <property type="match status" value="1"/>
</dbReference>
<evidence type="ECO:0000313" key="13">
    <source>
        <dbReference type="Proteomes" id="UP000694845"/>
    </source>
</evidence>
<dbReference type="GeneID" id="110984144"/>
<dbReference type="Proteomes" id="UP000694845">
    <property type="component" value="Unplaced"/>
</dbReference>
<accession>A0A8B7Z8S5</accession>
<evidence type="ECO:0000313" key="14">
    <source>
        <dbReference type="RefSeq" id="XP_022099671.1"/>
    </source>
</evidence>
<dbReference type="OMA" id="PNHSIDA"/>
<gene>
    <name evidence="14" type="primary">LOC110984144</name>
</gene>
<evidence type="ECO:0000256" key="8">
    <source>
        <dbReference type="PROSITE-ProRule" id="PRU00108"/>
    </source>
</evidence>
<evidence type="ECO:0000256" key="6">
    <source>
        <dbReference type="ARBA" id="ARBA00023163"/>
    </source>
</evidence>
<dbReference type="GO" id="GO:0000978">
    <property type="term" value="F:RNA polymerase II cis-regulatory region sequence-specific DNA binding"/>
    <property type="evidence" value="ECO:0007669"/>
    <property type="project" value="TreeGrafter"/>
</dbReference>
<dbReference type="InterPro" id="IPR003654">
    <property type="entry name" value="OAR_dom"/>
</dbReference>
<dbReference type="RefSeq" id="XP_022099671.1">
    <property type="nucleotide sequence ID" value="XM_022243979.1"/>
</dbReference>
<dbReference type="PROSITE" id="PS50071">
    <property type="entry name" value="HOMEOBOX_2"/>
    <property type="match status" value="1"/>
</dbReference>
<dbReference type="Pfam" id="PF00046">
    <property type="entry name" value="Homeodomain"/>
    <property type="match status" value="1"/>
</dbReference>
<organism evidence="13 14">
    <name type="scientific">Acanthaster planci</name>
    <name type="common">Crown-of-thorns starfish</name>
    <dbReference type="NCBI Taxonomy" id="133434"/>
    <lineage>
        <taxon>Eukaryota</taxon>
        <taxon>Metazoa</taxon>
        <taxon>Echinodermata</taxon>
        <taxon>Eleutherozoa</taxon>
        <taxon>Asterozoa</taxon>
        <taxon>Asteroidea</taxon>
        <taxon>Valvatacea</taxon>
        <taxon>Valvatida</taxon>
        <taxon>Acanthasteridae</taxon>
        <taxon>Acanthaster</taxon>
    </lineage>
</organism>
<feature type="region of interest" description="Disordered" evidence="10">
    <location>
        <begin position="89"/>
        <end position="232"/>
    </location>
</feature>
<feature type="region of interest" description="Disordered" evidence="10">
    <location>
        <begin position="58"/>
        <end position="77"/>
    </location>
</feature>
<evidence type="ECO:0000256" key="10">
    <source>
        <dbReference type="SAM" id="MobiDB-lite"/>
    </source>
</evidence>
<keyword evidence="4 8" id="KW-0238">DNA-binding</keyword>
<dbReference type="Gene3D" id="1.10.10.60">
    <property type="entry name" value="Homeodomain-like"/>
    <property type="match status" value="1"/>
</dbReference>
<dbReference type="AlphaFoldDB" id="A0A8B7Z8S5"/>
<feature type="DNA-binding region" description="Homeobox" evidence="8">
    <location>
        <begin position="229"/>
        <end position="288"/>
    </location>
</feature>
<dbReference type="GO" id="GO:0000981">
    <property type="term" value="F:DNA-binding transcription factor activity, RNA polymerase II-specific"/>
    <property type="evidence" value="ECO:0007669"/>
    <property type="project" value="InterPro"/>
</dbReference>
<evidence type="ECO:0000256" key="5">
    <source>
        <dbReference type="ARBA" id="ARBA00023155"/>
    </source>
</evidence>
<protein>
    <submittedName>
        <fullName evidence="14">Retinal homeobox protein Rx2-like</fullName>
    </submittedName>
</protein>
<evidence type="ECO:0000256" key="3">
    <source>
        <dbReference type="ARBA" id="ARBA00023015"/>
    </source>
</evidence>
<reference evidence="14" key="1">
    <citation type="submission" date="2025-08" db="UniProtKB">
        <authorList>
            <consortium name="RefSeq"/>
        </authorList>
    </citation>
    <scope>IDENTIFICATION</scope>
</reference>
<dbReference type="PANTHER" id="PTHR46271">
    <property type="entry name" value="HOMEOBOX PROTEIN, PUTATIVE-RELATED"/>
    <property type="match status" value="1"/>
</dbReference>
<comment type="subcellular location">
    <subcellularLocation>
        <location evidence="1 8 9">Nucleus</location>
    </subcellularLocation>
</comment>
<dbReference type="CDD" id="cd00086">
    <property type="entry name" value="homeodomain"/>
    <property type="match status" value="1"/>
</dbReference>
<dbReference type="InterPro" id="IPR043562">
    <property type="entry name" value="RAX/RAX2"/>
</dbReference>
<feature type="domain" description="OAR" evidence="12">
    <location>
        <begin position="415"/>
        <end position="428"/>
    </location>
</feature>
<name>A0A8B7Z8S5_ACAPL</name>
<keyword evidence="5 8" id="KW-0371">Homeobox</keyword>
<keyword evidence="7 8" id="KW-0539">Nucleus</keyword>
<dbReference type="GO" id="GO:0005634">
    <property type="term" value="C:nucleus"/>
    <property type="evidence" value="ECO:0007669"/>
    <property type="project" value="UniProtKB-SubCell"/>
</dbReference>
<keyword evidence="13" id="KW-1185">Reference proteome</keyword>
<dbReference type="OrthoDB" id="6159439at2759"/>
<dbReference type="InterPro" id="IPR001356">
    <property type="entry name" value="HD"/>
</dbReference>
<evidence type="ECO:0000259" key="12">
    <source>
        <dbReference type="PROSITE" id="PS50803"/>
    </source>
</evidence>
<keyword evidence="6" id="KW-0804">Transcription</keyword>
<feature type="domain" description="Homeobox" evidence="11">
    <location>
        <begin position="227"/>
        <end position="287"/>
    </location>
</feature>
<keyword evidence="3" id="KW-0805">Transcription regulation</keyword>
<feature type="compositionally biased region" description="Polar residues" evidence="10">
    <location>
        <begin position="146"/>
        <end position="159"/>
    </location>
</feature>